<dbReference type="EMBL" id="CP159218">
    <property type="protein sequence ID" value="XCG65737.1"/>
    <property type="molecule type" value="Genomic_DNA"/>
</dbReference>
<reference evidence="3" key="1">
    <citation type="submission" date="2024-05" db="EMBL/GenBank/DDBJ databases">
        <authorList>
            <person name="Cai S.Y."/>
            <person name="Jin L.M."/>
            <person name="Li H.R."/>
        </authorList>
    </citation>
    <scope>NUCLEOTIDE SEQUENCE</scope>
    <source>
        <strain evidence="3">A5-74</strain>
    </source>
</reference>
<dbReference type="AlphaFoldDB" id="A0AAU8DWG0"/>
<protein>
    <submittedName>
        <fullName evidence="3">IS3 family transposase</fullName>
    </submittedName>
</protein>
<dbReference type="InterPro" id="IPR025948">
    <property type="entry name" value="HTH-like_dom"/>
</dbReference>
<feature type="region of interest" description="Disordered" evidence="1">
    <location>
        <begin position="65"/>
        <end position="91"/>
    </location>
</feature>
<evidence type="ECO:0000313" key="3">
    <source>
        <dbReference type="EMBL" id="XCG65737.1"/>
    </source>
</evidence>
<gene>
    <name evidence="3" type="ORF">ABLG96_01120</name>
</gene>
<evidence type="ECO:0000256" key="1">
    <source>
        <dbReference type="SAM" id="MobiDB-lite"/>
    </source>
</evidence>
<dbReference type="RefSeq" id="WP_353651342.1">
    <property type="nucleotide sequence ID" value="NZ_CP159218.1"/>
</dbReference>
<feature type="domain" description="HTH-like" evidence="2">
    <location>
        <begin position="2"/>
        <end position="49"/>
    </location>
</feature>
<dbReference type="Pfam" id="PF13276">
    <property type="entry name" value="HTH_21"/>
    <property type="match status" value="1"/>
</dbReference>
<accession>A0AAU8DWG0</accession>
<proteinExistence type="predicted"/>
<name>A0AAU8DWG0_9ACTN</name>
<sequence>MAEVHVMSRDSYGAPRIHAELRLGMGVGCSRKRVAKLVGAARLAGISHRLERGWNRPETATRDDLVQRRLIADTPNPEPGTIVHADRRAQH</sequence>
<organism evidence="3">
    <name type="scientific">Nakamurella sp. A5-74</name>
    <dbReference type="NCBI Taxonomy" id="3158264"/>
    <lineage>
        <taxon>Bacteria</taxon>
        <taxon>Bacillati</taxon>
        <taxon>Actinomycetota</taxon>
        <taxon>Actinomycetes</taxon>
        <taxon>Nakamurellales</taxon>
        <taxon>Nakamurellaceae</taxon>
        <taxon>Nakamurella</taxon>
    </lineage>
</organism>
<evidence type="ECO:0000259" key="2">
    <source>
        <dbReference type="Pfam" id="PF13276"/>
    </source>
</evidence>